<feature type="region of interest" description="Disordered" evidence="1">
    <location>
        <begin position="1"/>
        <end position="37"/>
    </location>
</feature>
<feature type="region of interest" description="Disordered" evidence="1">
    <location>
        <begin position="52"/>
        <end position="74"/>
    </location>
</feature>
<feature type="compositionally biased region" description="Low complexity" evidence="1">
    <location>
        <begin position="105"/>
        <end position="120"/>
    </location>
</feature>
<feature type="compositionally biased region" description="Low complexity" evidence="1">
    <location>
        <begin position="62"/>
        <end position="74"/>
    </location>
</feature>
<organism evidence="2 3">
    <name type="scientific">Lodderomyces elongisporus (strain ATCC 11503 / CBS 2605 / JCM 1781 / NBRC 1676 / NRRL YB-4239)</name>
    <name type="common">Yeast</name>
    <name type="synonym">Saccharomyces elongisporus</name>
    <dbReference type="NCBI Taxonomy" id="379508"/>
    <lineage>
        <taxon>Eukaryota</taxon>
        <taxon>Fungi</taxon>
        <taxon>Dikarya</taxon>
        <taxon>Ascomycota</taxon>
        <taxon>Saccharomycotina</taxon>
        <taxon>Pichiomycetes</taxon>
        <taxon>Debaryomycetaceae</taxon>
        <taxon>Candida/Lodderomyces clade</taxon>
        <taxon>Lodderomyces</taxon>
    </lineage>
</organism>
<protein>
    <submittedName>
        <fullName evidence="2">Uncharacterized protein</fullName>
    </submittedName>
</protein>
<dbReference type="InParanoid" id="A5E1W1"/>
<gene>
    <name evidence="2" type="ORF">LELG_03598</name>
</gene>
<dbReference type="Proteomes" id="UP000001996">
    <property type="component" value="Unassembled WGS sequence"/>
</dbReference>
<dbReference type="GeneID" id="5232729"/>
<dbReference type="OrthoDB" id="4083131at2759"/>
<feature type="compositionally biased region" description="Polar residues" evidence="1">
    <location>
        <begin position="16"/>
        <end position="37"/>
    </location>
</feature>
<sequence>MFKSSPFWFFSKSSTRQKQPANDATPSHLQNPSRMTFTYQKDTQIVNVVMKETQPDAREDTNATTTSITSTTTNKQDDGFIEISSVPLSYAEVASIGANKKNPQSLLTTPTASASSSTPTISLKPPTTARPAKETLQINQYNVLAKDDNMPDDSNLDSSVIEENLKSEDDYNRSQHYKKQQFQFNMNKKKKAREMKNKQKC</sequence>
<feature type="compositionally biased region" description="Low complexity" evidence="1">
    <location>
        <begin position="1"/>
        <end position="14"/>
    </location>
</feature>
<feature type="region of interest" description="Disordered" evidence="1">
    <location>
        <begin position="101"/>
        <end position="131"/>
    </location>
</feature>
<feature type="region of interest" description="Disordered" evidence="1">
    <location>
        <begin position="165"/>
        <end position="201"/>
    </location>
</feature>
<accession>A5E1W1</accession>
<evidence type="ECO:0000313" key="3">
    <source>
        <dbReference type="Proteomes" id="UP000001996"/>
    </source>
</evidence>
<proteinExistence type="predicted"/>
<dbReference type="KEGG" id="lel:PVL30_003084"/>
<dbReference type="AlphaFoldDB" id="A5E1W1"/>
<name>A5E1W1_LODEL</name>
<dbReference type="EMBL" id="CH981527">
    <property type="protein sequence ID" value="EDK45419.1"/>
    <property type="molecule type" value="Genomic_DNA"/>
</dbReference>
<evidence type="ECO:0000256" key="1">
    <source>
        <dbReference type="SAM" id="MobiDB-lite"/>
    </source>
</evidence>
<evidence type="ECO:0000313" key="2">
    <source>
        <dbReference type="EMBL" id="EDK45419.1"/>
    </source>
</evidence>
<dbReference type="VEuPathDB" id="FungiDB:LELG_03598"/>
<reference evidence="2 3" key="1">
    <citation type="journal article" date="2009" name="Nature">
        <title>Evolution of pathogenicity and sexual reproduction in eight Candida genomes.</title>
        <authorList>
            <person name="Butler G."/>
            <person name="Rasmussen M.D."/>
            <person name="Lin M.F."/>
            <person name="Santos M.A."/>
            <person name="Sakthikumar S."/>
            <person name="Munro C.A."/>
            <person name="Rheinbay E."/>
            <person name="Grabherr M."/>
            <person name="Forche A."/>
            <person name="Reedy J.L."/>
            <person name="Agrafioti I."/>
            <person name="Arnaud M.B."/>
            <person name="Bates S."/>
            <person name="Brown A.J."/>
            <person name="Brunke S."/>
            <person name="Costanzo M.C."/>
            <person name="Fitzpatrick D.A."/>
            <person name="de Groot P.W."/>
            <person name="Harris D."/>
            <person name="Hoyer L.L."/>
            <person name="Hube B."/>
            <person name="Klis F.M."/>
            <person name="Kodira C."/>
            <person name="Lennard N."/>
            <person name="Logue M.E."/>
            <person name="Martin R."/>
            <person name="Neiman A.M."/>
            <person name="Nikolaou E."/>
            <person name="Quail M.A."/>
            <person name="Quinn J."/>
            <person name="Santos M.C."/>
            <person name="Schmitzberger F.F."/>
            <person name="Sherlock G."/>
            <person name="Shah P."/>
            <person name="Silverstein K.A."/>
            <person name="Skrzypek M.S."/>
            <person name="Soll D."/>
            <person name="Staggs R."/>
            <person name="Stansfield I."/>
            <person name="Stumpf M.P."/>
            <person name="Sudbery P.E."/>
            <person name="Srikantha T."/>
            <person name="Zeng Q."/>
            <person name="Berman J."/>
            <person name="Berriman M."/>
            <person name="Heitman J."/>
            <person name="Gow N.A."/>
            <person name="Lorenz M.C."/>
            <person name="Birren B.W."/>
            <person name="Kellis M."/>
            <person name="Cuomo C.A."/>
        </authorList>
    </citation>
    <scope>NUCLEOTIDE SEQUENCE [LARGE SCALE GENOMIC DNA]</scope>
    <source>
        <strain evidence="3">ATCC 11503 / BCRC 21390 / CBS 2605 / JCM 1781 / NBRC 1676 / NRRL YB-4239</strain>
    </source>
</reference>
<dbReference type="HOGENOM" id="CLU_131045_0_0_1"/>
<keyword evidence="3" id="KW-1185">Reference proteome</keyword>